<dbReference type="Gene3D" id="1.20.120.550">
    <property type="entry name" value="Membrane associated eicosanoid/glutathione metabolism-like domain"/>
    <property type="match status" value="1"/>
</dbReference>
<evidence type="ECO:0000256" key="10">
    <source>
        <dbReference type="ARBA" id="ARBA00022989"/>
    </source>
</evidence>
<dbReference type="GO" id="GO:0005789">
    <property type="term" value="C:endoplasmic reticulum membrane"/>
    <property type="evidence" value="ECO:0007669"/>
    <property type="project" value="UniProtKB-SubCell"/>
</dbReference>
<dbReference type="GO" id="GO:0004364">
    <property type="term" value="F:glutathione transferase activity"/>
    <property type="evidence" value="ECO:0007669"/>
    <property type="project" value="UniProtKB-EC"/>
</dbReference>
<evidence type="ECO:0000256" key="1">
    <source>
        <dbReference type="ARBA" id="ARBA00003701"/>
    </source>
</evidence>
<dbReference type="EC" id="2.5.1.18" evidence="5"/>
<proteinExistence type="inferred from homology"/>
<reference evidence="18 19" key="1">
    <citation type="submission" date="2015-04" db="EMBL/GenBank/DDBJ databases">
        <authorList>
            <person name="Syromyatnikov M.Y."/>
            <person name="Popov V.N."/>
        </authorList>
    </citation>
    <scope>NUCLEOTIDE SEQUENCE [LARGE SCALE GENOMIC DNA]</scope>
</reference>
<evidence type="ECO:0000313" key="19">
    <source>
        <dbReference type="Proteomes" id="UP000183832"/>
    </source>
</evidence>
<keyword evidence="13 17" id="KW-0472">Membrane</keyword>
<keyword evidence="11" id="KW-0007">Acetylation</keyword>
<evidence type="ECO:0000256" key="12">
    <source>
        <dbReference type="ARBA" id="ARBA00023128"/>
    </source>
</evidence>
<dbReference type="SUPFAM" id="SSF161084">
    <property type="entry name" value="MAPEG domain-like"/>
    <property type="match status" value="1"/>
</dbReference>
<evidence type="ECO:0000256" key="14">
    <source>
        <dbReference type="ARBA" id="ARBA00038540"/>
    </source>
</evidence>
<dbReference type="InterPro" id="IPR023352">
    <property type="entry name" value="MAPEG-like_dom_sf"/>
</dbReference>
<gene>
    <name evidence="18" type="ORF">CLUMA_CG017501</name>
</gene>
<keyword evidence="7 17" id="KW-0812">Transmembrane</keyword>
<evidence type="ECO:0000256" key="8">
    <source>
        <dbReference type="ARBA" id="ARBA00022787"/>
    </source>
</evidence>
<evidence type="ECO:0000256" key="11">
    <source>
        <dbReference type="ARBA" id="ARBA00022990"/>
    </source>
</evidence>
<feature type="transmembrane region" description="Helical" evidence="17">
    <location>
        <begin position="18"/>
        <end position="38"/>
    </location>
</feature>
<evidence type="ECO:0000256" key="13">
    <source>
        <dbReference type="ARBA" id="ARBA00023136"/>
    </source>
</evidence>
<comment type="subcellular location">
    <subcellularLocation>
        <location evidence="3">Endoplasmic reticulum membrane</location>
        <topology evidence="3">Multi-pass membrane protein</topology>
    </subcellularLocation>
    <subcellularLocation>
        <location evidence="2">Mitochondrion outer membrane</location>
    </subcellularLocation>
</comment>
<evidence type="ECO:0000256" key="15">
    <source>
        <dbReference type="ARBA" id="ARBA00039397"/>
    </source>
</evidence>
<comment type="similarity">
    <text evidence="4">Belongs to the MAPEG family.</text>
</comment>
<dbReference type="PANTHER" id="PTHR10689">
    <property type="entry name" value="MICROSOMAL GLUTATHIONE S-TRANSFERASE 1"/>
    <property type="match status" value="1"/>
</dbReference>
<keyword evidence="10 17" id="KW-1133">Transmembrane helix</keyword>
<comment type="function">
    <text evidence="1">Conjugation of reduced glutathione to a wide number of exogenous and endogenous hydrophobic electrophiles.</text>
</comment>
<evidence type="ECO:0000256" key="17">
    <source>
        <dbReference type="SAM" id="Phobius"/>
    </source>
</evidence>
<dbReference type="Proteomes" id="UP000183832">
    <property type="component" value="Unassembled WGS sequence"/>
</dbReference>
<accession>A0A1J1IW67</accession>
<dbReference type="STRING" id="568069.A0A1J1IW67"/>
<protein>
    <recommendedName>
        <fullName evidence="15">Microsomal glutathione S-transferase 1</fullName>
        <ecNumber evidence="5">2.5.1.18</ecNumber>
    </recommendedName>
</protein>
<sequence length="152" mass="17519">MTTVVDILNFENPIFNAFVFWSTVLVLKMLLMSILTAMQRFKTKTFANAEDTTTFKNLKPKFNDPDVERVRRAHRNDMENIPAFITVAFFYMLTSPSAFFAINLFRIAAIGRIVHTIVYAIFPMQPTRAIAWFACYATTAYMGIQVLFFFLG</sequence>
<keyword evidence="9" id="KW-0256">Endoplasmic reticulum</keyword>
<feature type="transmembrane region" description="Helical" evidence="17">
    <location>
        <begin position="81"/>
        <end position="99"/>
    </location>
</feature>
<keyword evidence="8" id="KW-1000">Mitochondrion outer membrane</keyword>
<dbReference type="InterPro" id="IPR001129">
    <property type="entry name" value="Membr-assoc_MAPEG"/>
</dbReference>
<evidence type="ECO:0000256" key="3">
    <source>
        <dbReference type="ARBA" id="ARBA00004477"/>
    </source>
</evidence>
<organism evidence="18 19">
    <name type="scientific">Clunio marinus</name>
    <dbReference type="NCBI Taxonomy" id="568069"/>
    <lineage>
        <taxon>Eukaryota</taxon>
        <taxon>Metazoa</taxon>
        <taxon>Ecdysozoa</taxon>
        <taxon>Arthropoda</taxon>
        <taxon>Hexapoda</taxon>
        <taxon>Insecta</taxon>
        <taxon>Pterygota</taxon>
        <taxon>Neoptera</taxon>
        <taxon>Endopterygota</taxon>
        <taxon>Diptera</taxon>
        <taxon>Nematocera</taxon>
        <taxon>Chironomoidea</taxon>
        <taxon>Chironomidae</taxon>
        <taxon>Clunio</taxon>
    </lineage>
</organism>
<dbReference type="OrthoDB" id="193139at2759"/>
<evidence type="ECO:0000256" key="16">
    <source>
        <dbReference type="ARBA" id="ARBA00049385"/>
    </source>
</evidence>
<evidence type="ECO:0000313" key="18">
    <source>
        <dbReference type="EMBL" id="CRL04415.1"/>
    </source>
</evidence>
<evidence type="ECO:0000256" key="9">
    <source>
        <dbReference type="ARBA" id="ARBA00022824"/>
    </source>
</evidence>
<dbReference type="PANTHER" id="PTHR10689:SF6">
    <property type="entry name" value="MICROSOMAL GLUTATHIONE S-TRANSFERASE 1"/>
    <property type="match status" value="1"/>
</dbReference>
<keyword evidence="19" id="KW-1185">Reference proteome</keyword>
<dbReference type="Pfam" id="PF01124">
    <property type="entry name" value="MAPEG"/>
    <property type="match status" value="1"/>
</dbReference>
<dbReference type="InterPro" id="IPR040162">
    <property type="entry name" value="MGST1-like"/>
</dbReference>
<evidence type="ECO:0000256" key="2">
    <source>
        <dbReference type="ARBA" id="ARBA00004294"/>
    </source>
</evidence>
<evidence type="ECO:0000256" key="5">
    <source>
        <dbReference type="ARBA" id="ARBA00012452"/>
    </source>
</evidence>
<keyword evidence="12" id="KW-0496">Mitochondrion</keyword>
<evidence type="ECO:0000256" key="6">
    <source>
        <dbReference type="ARBA" id="ARBA00022679"/>
    </source>
</evidence>
<name>A0A1J1IW67_9DIPT</name>
<dbReference type="EMBL" id="CVRI01000063">
    <property type="protein sequence ID" value="CRL04415.1"/>
    <property type="molecule type" value="Genomic_DNA"/>
</dbReference>
<evidence type="ECO:0000256" key="7">
    <source>
        <dbReference type="ARBA" id="ARBA00022692"/>
    </source>
</evidence>
<comment type="subunit">
    <text evidence="14">Homotrimer; The trimer binds only one molecule of glutathione.</text>
</comment>
<dbReference type="AlphaFoldDB" id="A0A1J1IW67"/>
<feature type="transmembrane region" description="Helical" evidence="17">
    <location>
        <begin position="129"/>
        <end position="151"/>
    </location>
</feature>
<comment type="catalytic activity">
    <reaction evidence="16">
        <text>RX + glutathione = an S-substituted glutathione + a halide anion + H(+)</text>
        <dbReference type="Rhea" id="RHEA:16437"/>
        <dbReference type="ChEBI" id="CHEBI:15378"/>
        <dbReference type="ChEBI" id="CHEBI:16042"/>
        <dbReference type="ChEBI" id="CHEBI:17792"/>
        <dbReference type="ChEBI" id="CHEBI:57925"/>
        <dbReference type="ChEBI" id="CHEBI:90779"/>
        <dbReference type="EC" id="2.5.1.18"/>
    </reaction>
    <physiologicalReaction direction="left-to-right" evidence="16">
        <dbReference type="Rhea" id="RHEA:16438"/>
    </physiologicalReaction>
</comment>
<evidence type="ECO:0000256" key="4">
    <source>
        <dbReference type="ARBA" id="ARBA00010459"/>
    </source>
</evidence>
<keyword evidence="6" id="KW-0808">Transferase</keyword>
<dbReference type="GO" id="GO:0005741">
    <property type="term" value="C:mitochondrial outer membrane"/>
    <property type="evidence" value="ECO:0007669"/>
    <property type="project" value="UniProtKB-SubCell"/>
</dbReference>
<dbReference type="FunFam" id="1.20.120.550:FF:000002">
    <property type="entry name" value="Microsomal glutathione S-transferase 1"/>
    <property type="match status" value="1"/>
</dbReference>